<keyword evidence="3" id="KW-1185">Reference proteome</keyword>
<evidence type="ECO:0000313" key="3">
    <source>
        <dbReference type="Proteomes" id="UP001168877"/>
    </source>
</evidence>
<reference evidence="2" key="1">
    <citation type="journal article" date="2022" name="Plant J.">
        <title>Strategies of tolerance reflected in two North American maple genomes.</title>
        <authorList>
            <person name="McEvoy S.L."/>
            <person name="Sezen U.U."/>
            <person name="Trouern-Trend A."/>
            <person name="McMahon S.M."/>
            <person name="Schaberg P.G."/>
            <person name="Yang J."/>
            <person name="Wegrzyn J.L."/>
            <person name="Swenson N.G."/>
        </authorList>
    </citation>
    <scope>NUCLEOTIDE SEQUENCE</scope>
    <source>
        <strain evidence="2">NS2018</strain>
    </source>
</reference>
<evidence type="ECO:0000313" key="2">
    <source>
        <dbReference type="EMBL" id="KAK0586563.1"/>
    </source>
</evidence>
<protein>
    <recommendedName>
        <fullName evidence="1">Retrovirus-related Pol polyprotein from transposon TNT 1-94-like beta-barrel domain-containing protein</fullName>
    </recommendedName>
</protein>
<dbReference type="PANTHER" id="PTHR47592">
    <property type="entry name" value="PBF68 PROTEIN"/>
    <property type="match status" value="1"/>
</dbReference>
<dbReference type="Pfam" id="PF22936">
    <property type="entry name" value="Pol_BBD"/>
    <property type="match status" value="1"/>
</dbReference>
<accession>A0AA39S6I8</accession>
<feature type="domain" description="Retrovirus-related Pol polyprotein from transposon TNT 1-94-like beta-barrel" evidence="1">
    <location>
        <begin position="14"/>
        <end position="94"/>
    </location>
</feature>
<dbReference type="InterPro" id="IPR054722">
    <property type="entry name" value="PolX-like_BBD"/>
</dbReference>
<dbReference type="EMBL" id="JAUESC010000382">
    <property type="protein sequence ID" value="KAK0586563.1"/>
    <property type="molecule type" value="Genomic_DNA"/>
</dbReference>
<evidence type="ECO:0000259" key="1">
    <source>
        <dbReference type="Pfam" id="PF22936"/>
    </source>
</evidence>
<reference evidence="2" key="2">
    <citation type="submission" date="2023-06" db="EMBL/GenBank/DDBJ databases">
        <authorList>
            <person name="Swenson N.G."/>
            <person name="Wegrzyn J.L."/>
            <person name="Mcevoy S.L."/>
        </authorList>
    </citation>
    <scope>NUCLEOTIDE SEQUENCE</scope>
    <source>
        <strain evidence="2">NS2018</strain>
        <tissue evidence="2">Leaf</tissue>
    </source>
</reference>
<dbReference type="PANTHER" id="PTHR47592:SF27">
    <property type="entry name" value="OS08G0421700 PROTEIN"/>
    <property type="match status" value="1"/>
</dbReference>
<dbReference type="Proteomes" id="UP001168877">
    <property type="component" value="Unassembled WGS sequence"/>
</dbReference>
<gene>
    <name evidence="2" type="ORF">LWI29_008935</name>
</gene>
<comment type="caution">
    <text evidence="2">The sequence shown here is derived from an EMBL/GenBank/DDBJ whole genome shotgun (WGS) entry which is preliminary data.</text>
</comment>
<dbReference type="AlphaFoldDB" id="A0AA39S6I8"/>
<sequence length="222" mass="24374">MISEVNLVDGSEGWWVDTGASCHVCYDRAMFKSYSNVVDKMVLLGDSHSTIVAGSGEVELKFTSGKTVILKDVLHTPEIKKNLVSGYLLNKAGFTQTIGADLFTLTKNGIFVGKGYATEGMFKLNVDVNKYCTWRLEPYSHTQQFGAADPPSNAARCPPSDDFDHPNLKRSITTTYGKLSDHRTAAASVSRQAGDPLYVLMLEILEGAFQMVLSLKRRSLLP</sequence>
<proteinExistence type="predicted"/>
<organism evidence="2 3">
    <name type="scientific">Acer saccharum</name>
    <name type="common">Sugar maple</name>
    <dbReference type="NCBI Taxonomy" id="4024"/>
    <lineage>
        <taxon>Eukaryota</taxon>
        <taxon>Viridiplantae</taxon>
        <taxon>Streptophyta</taxon>
        <taxon>Embryophyta</taxon>
        <taxon>Tracheophyta</taxon>
        <taxon>Spermatophyta</taxon>
        <taxon>Magnoliopsida</taxon>
        <taxon>eudicotyledons</taxon>
        <taxon>Gunneridae</taxon>
        <taxon>Pentapetalae</taxon>
        <taxon>rosids</taxon>
        <taxon>malvids</taxon>
        <taxon>Sapindales</taxon>
        <taxon>Sapindaceae</taxon>
        <taxon>Hippocastanoideae</taxon>
        <taxon>Acereae</taxon>
        <taxon>Acer</taxon>
    </lineage>
</organism>
<name>A0AA39S6I8_ACESA</name>